<dbReference type="Proteomes" id="UP000294919">
    <property type="component" value="Unassembled WGS sequence"/>
</dbReference>
<keyword evidence="3" id="KW-1185">Reference proteome</keyword>
<sequence>MFTIPLVTAVVVGWPEVFIILLMGCYLSNIRKLNIYKITLIACIQAIITYETRKFSLVFGIHTLIHMVTLSLLVYFILNISFHKAVISVLIGTVLEGMVQSIMLPCIFNFYSIDASSLAQNSKYVPLCFIPIFIVSCLFILVIKKFNILIWDVEK</sequence>
<dbReference type="OrthoDB" id="1956803at2"/>
<keyword evidence="1" id="KW-0812">Transmembrane</keyword>
<gene>
    <name evidence="2" type="ORF">EV214_12620</name>
</gene>
<reference evidence="2 3" key="1">
    <citation type="submission" date="2019-03" db="EMBL/GenBank/DDBJ databases">
        <title>Genomic Encyclopedia of Type Strains, Phase IV (KMG-IV): sequencing the most valuable type-strain genomes for metagenomic binning, comparative biology and taxonomic classification.</title>
        <authorList>
            <person name="Goeker M."/>
        </authorList>
    </citation>
    <scope>NUCLEOTIDE SEQUENCE [LARGE SCALE GENOMIC DNA]</scope>
    <source>
        <strain evidence="2 3">DSM 102940</strain>
    </source>
</reference>
<accession>A0A4V2SA78</accession>
<proteinExistence type="predicted"/>
<dbReference type="AlphaFoldDB" id="A0A4V2SA78"/>
<evidence type="ECO:0000313" key="3">
    <source>
        <dbReference type="Proteomes" id="UP000294919"/>
    </source>
</evidence>
<evidence type="ECO:0000256" key="1">
    <source>
        <dbReference type="SAM" id="Phobius"/>
    </source>
</evidence>
<feature type="transmembrane region" description="Helical" evidence="1">
    <location>
        <begin position="6"/>
        <end position="27"/>
    </location>
</feature>
<protein>
    <submittedName>
        <fullName evidence="2">Uncharacterized protein</fullName>
    </submittedName>
</protein>
<dbReference type="EMBL" id="SLWV01000026">
    <property type="protein sequence ID" value="TCO70400.1"/>
    <property type="molecule type" value="Genomic_DNA"/>
</dbReference>
<name>A0A4V2SA78_9FIRM</name>
<feature type="transmembrane region" description="Helical" evidence="1">
    <location>
        <begin position="56"/>
        <end position="78"/>
    </location>
</feature>
<keyword evidence="1" id="KW-0472">Membrane</keyword>
<feature type="transmembrane region" description="Helical" evidence="1">
    <location>
        <begin position="124"/>
        <end position="143"/>
    </location>
</feature>
<organism evidence="2 3">
    <name type="scientific">Marinisporobacter balticus</name>
    <dbReference type="NCBI Taxonomy" id="2018667"/>
    <lineage>
        <taxon>Bacteria</taxon>
        <taxon>Bacillati</taxon>
        <taxon>Bacillota</taxon>
        <taxon>Clostridia</taxon>
        <taxon>Peptostreptococcales</taxon>
        <taxon>Thermotaleaceae</taxon>
        <taxon>Marinisporobacter</taxon>
    </lineage>
</organism>
<evidence type="ECO:0000313" key="2">
    <source>
        <dbReference type="EMBL" id="TCO70400.1"/>
    </source>
</evidence>
<feature type="transmembrane region" description="Helical" evidence="1">
    <location>
        <begin position="85"/>
        <end position="112"/>
    </location>
</feature>
<dbReference type="RefSeq" id="WP_132247077.1">
    <property type="nucleotide sequence ID" value="NZ_SLWV01000026.1"/>
</dbReference>
<keyword evidence="1" id="KW-1133">Transmembrane helix</keyword>
<comment type="caution">
    <text evidence="2">The sequence shown here is derived from an EMBL/GenBank/DDBJ whole genome shotgun (WGS) entry which is preliminary data.</text>
</comment>